<dbReference type="CDD" id="cd12148">
    <property type="entry name" value="fungal_TF_MHR"/>
    <property type="match status" value="1"/>
</dbReference>
<organism evidence="6 7">
    <name type="scientific">Fonsecaea multimorphosa CBS 102226</name>
    <dbReference type="NCBI Taxonomy" id="1442371"/>
    <lineage>
        <taxon>Eukaryota</taxon>
        <taxon>Fungi</taxon>
        <taxon>Dikarya</taxon>
        <taxon>Ascomycota</taxon>
        <taxon>Pezizomycotina</taxon>
        <taxon>Eurotiomycetes</taxon>
        <taxon>Chaetothyriomycetidae</taxon>
        <taxon>Chaetothyriales</taxon>
        <taxon>Herpotrichiellaceae</taxon>
        <taxon>Fonsecaea</taxon>
    </lineage>
</organism>
<dbReference type="GO" id="GO:0000978">
    <property type="term" value="F:RNA polymerase II cis-regulatory region sequence-specific DNA binding"/>
    <property type="evidence" value="ECO:0007669"/>
    <property type="project" value="TreeGrafter"/>
</dbReference>
<dbReference type="GO" id="GO:0008270">
    <property type="term" value="F:zinc ion binding"/>
    <property type="evidence" value="ECO:0007669"/>
    <property type="project" value="InterPro"/>
</dbReference>
<protein>
    <recommendedName>
        <fullName evidence="5">Xylanolytic transcriptional activator regulatory domain-containing protein</fullName>
    </recommendedName>
</protein>
<feature type="compositionally biased region" description="Polar residues" evidence="4">
    <location>
        <begin position="72"/>
        <end position="82"/>
    </location>
</feature>
<dbReference type="AlphaFoldDB" id="A0A0D2KN17"/>
<dbReference type="OrthoDB" id="2283488at2759"/>
<dbReference type="PANTHER" id="PTHR47424:SF2">
    <property type="entry name" value="TRANSCRIPTION FACTOR DOMAIN-CONTAINING PROTEIN-RELATED"/>
    <property type="match status" value="1"/>
</dbReference>
<proteinExistence type="predicted"/>
<evidence type="ECO:0000313" key="6">
    <source>
        <dbReference type="EMBL" id="KIX98098.1"/>
    </source>
</evidence>
<dbReference type="InterPro" id="IPR051127">
    <property type="entry name" value="Fungal_SecMet_Regulators"/>
</dbReference>
<feature type="domain" description="Xylanolytic transcriptional activator regulatory" evidence="5">
    <location>
        <begin position="313"/>
        <end position="386"/>
    </location>
</feature>
<dbReference type="SMART" id="SM00906">
    <property type="entry name" value="Fungal_trans"/>
    <property type="match status" value="1"/>
</dbReference>
<dbReference type="EMBL" id="KN848072">
    <property type="protein sequence ID" value="KIX98098.1"/>
    <property type="molecule type" value="Genomic_DNA"/>
</dbReference>
<dbReference type="GO" id="GO:0006351">
    <property type="term" value="P:DNA-templated transcription"/>
    <property type="evidence" value="ECO:0007669"/>
    <property type="project" value="InterPro"/>
</dbReference>
<keyword evidence="2" id="KW-0804">Transcription</keyword>
<dbReference type="GO" id="GO:0000435">
    <property type="term" value="P:positive regulation of transcription from RNA polymerase II promoter by galactose"/>
    <property type="evidence" value="ECO:0007669"/>
    <property type="project" value="TreeGrafter"/>
</dbReference>
<keyword evidence="3" id="KW-0539">Nucleus</keyword>
<evidence type="ECO:0000313" key="7">
    <source>
        <dbReference type="Proteomes" id="UP000053411"/>
    </source>
</evidence>
<dbReference type="PANTHER" id="PTHR47424">
    <property type="entry name" value="REGULATORY PROTEIN GAL4"/>
    <property type="match status" value="1"/>
</dbReference>
<evidence type="ECO:0000256" key="1">
    <source>
        <dbReference type="ARBA" id="ARBA00023015"/>
    </source>
</evidence>
<keyword evidence="1" id="KW-0805">Transcription regulation</keyword>
<dbReference type="VEuPathDB" id="FungiDB:Z520_06178"/>
<evidence type="ECO:0000256" key="3">
    <source>
        <dbReference type="ARBA" id="ARBA00023242"/>
    </source>
</evidence>
<evidence type="ECO:0000256" key="4">
    <source>
        <dbReference type="SAM" id="MobiDB-lite"/>
    </source>
</evidence>
<feature type="compositionally biased region" description="Polar residues" evidence="4">
    <location>
        <begin position="31"/>
        <end position="45"/>
    </location>
</feature>
<reference evidence="6 7" key="1">
    <citation type="submission" date="2015-01" db="EMBL/GenBank/DDBJ databases">
        <title>The Genome Sequence of Fonsecaea multimorphosa CBS 102226.</title>
        <authorList>
            <consortium name="The Broad Institute Genomics Platform"/>
            <person name="Cuomo C."/>
            <person name="de Hoog S."/>
            <person name="Gorbushina A."/>
            <person name="Stielow B."/>
            <person name="Teixiera M."/>
            <person name="Abouelleil A."/>
            <person name="Chapman S.B."/>
            <person name="Priest M."/>
            <person name="Young S.K."/>
            <person name="Wortman J."/>
            <person name="Nusbaum C."/>
            <person name="Birren B."/>
        </authorList>
    </citation>
    <scope>NUCLEOTIDE SEQUENCE [LARGE SCALE GENOMIC DNA]</scope>
    <source>
        <strain evidence="6 7">CBS 102226</strain>
    </source>
</reference>
<dbReference type="GO" id="GO:0000981">
    <property type="term" value="F:DNA-binding transcription factor activity, RNA polymerase II-specific"/>
    <property type="evidence" value="ECO:0007669"/>
    <property type="project" value="TreeGrafter"/>
</dbReference>
<dbReference type="InterPro" id="IPR007219">
    <property type="entry name" value="XnlR_reg_dom"/>
</dbReference>
<dbReference type="Proteomes" id="UP000053411">
    <property type="component" value="Unassembled WGS sequence"/>
</dbReference>
<feature type="region of interest" description="Disordered" evidence="4">
    <location>
        <begin position="72"/>
        <end position="97"/>
    </location>
</feature>
<dbReference type="GO" id="GO:0005634">
    <property type="term" value="C:nucleus"/>
    <property type="evidence" value="ECO:0007669"/>
    <property type="project" value="TreeGrafter"/>
</dbReference>
<name>A0A0D2KN17_9EURO</name>
<evidence type="ECO:0000256" key="2">
    <source>
        <dbReference type="ARBA" id="ARBA00023163"/>
    </source>
</evidence>
<gene>
    <name evidence="6" type="ORF">Z520_06178</name>
</gene>
<accession>A0A0D2KN17</accession>
<dbReference type="GeneID" id="27711924"/>
<feature type="region of interest" description="Disordered" evidence="4">
    <location>
        <begin position="1"/>
        <end position="45"/>
    </location>
</feature>
<sequence length="649" mass="72943">MEQELARTQAILREATRGSPRSQQRVDDHTSSSPKTTGTGASLDLSNLTSFQDQTMFSMSDQTLSTSFLVQDSASVSNSDQPHQQRRHDPAEHMNEVQPTVNGDVEVEKAIDHVLSSSRSTKKPWVSLEKGPPSGDFDWDERNELQTANNFVDGMAALTSESNGGGYLGVASGAAMLRLTGASDQSPARDQKRASTTIPYAITSLSFLEGFLDAYFMLFHRSYPIVHEATFRAQFMEMVPRPRGQAWHVLLYAMCAIGAWTSATQQSDIDLGLFEASKSRMSSDMLETGNLTLVQALTLIANYVQKRDKPNSGYNYTGLARRIAMGIGLHKEFPNWQTSLLTQEMRRRVWWSLYVLDVGAIITFSRPLDFPDRGIETELPLNVHDADFTALTPQKPSSANETTLYSHLRAQSTFHLATCQIYSCIISTPYPSPADLLQQDDSLIGAWLSGLPTYFQEHSPQPPRYALCHSILSWRYRNFRILMYRPFLVRRQMARAQTVSVDSSEDMHSEEMAIQRCLDAARESISLISKFWDENEKTMMASWYSLFFLFQAILIPVICLRNDPQAPEAEGWQQQVLVAIRVMESMLQVNPTSERCLRVVRSLTREYLGASGGWGGPTEESPQTQLNNLYPLMWPTLESAQFDGVDAML</sequence>
<dbReference type="Pfam" id="PF04082">
    <property type="entry name" value="Fungal_trans"/>
    <property type="match status" value="1"/>
</dbReference>
<evidence type="ECO:0000259" key="5">
    <source>
        <dbReference type="SMART" id="SM00906"/>
    </source>
</evidence>
<dbReference type="RefSeq" id="XP_016632221.1">
    <property type="nucleotide sequence ID" value="XM_016776679.1"/>
</dbReference>
<keyword evidence="7" id="KW-1185">Reference proteome</keyword>